<dbReference type="PANTHER" id="PTHR10587">
    <property type="entry name" value="GLYCOSYL TRANSFERASE-RELATED"/>
    <property type="match status" value="1"/>
</dbReference>
<dbReference type="InterPro" id="IPR029044">
    <property type="entry name" value="Nucleotide-diphossugar_trans"/>
</dbReference>
<keyword evidence="3" id="KW-1185">Reference proteome</keyword>
<name>A0A3M0G725_9ACTN</name>
<dbReference type="InterPro" id="IPR011330">
    <property type="entry name" value="Glyco_hydro/deAcase_b/a-brl"/>
</dbReference>
<dbReference type="SUPFAM" id="SSF88713">
    <property type="entry name" value="Glycoside hydrolase/deacetylase"/>
    <property type="match status" value="1"/>
</dbReference>
<dbReference type="InterPro" id="IPR050248">
    <property type="entry name" value="Polysacc_deacetylase_ArnD"/>
</dbReference>
<dbReference type="GO" id="GO:0016740">
    <property type="term" value="F:transferase activity"/>
    <property type="evidence" value="ECO:0007669"/>
    <property type="project" value="UniProtKB-KW"/>
</dbReference>
<keyword evidence="2" id="KW-0808">Transferase</keyword>
<dbReference type="AlphaFoldDB" id="A0A3M0G725"/>
<accession>A0A3M0G725</accession>
<dbReference type="Proteomes" id="UP000275256">
    <property type="component" value="Unassembled WGS sequence"/>
</dbReference>
<feature type="domain" description="NodB homology" evidence="1">
    <location>
        <begin position="366"/>
        <end position="579"/>
    </location>
</feature>
<dbReference type="GO" id="GO:0005975">
    <property type="term" value="P:carbohydrate metabolic process"/>
    <property type="evidence" value="ECO:0007669"/>
    <property type="project" value="InterPro"/>
</dbReference>
<evidence type="ECO:0000313" key="3">
    <source>
        <dbReference type="Proteomes" id="UP000275256"/>
    </source>
</evidence>
<sequence length="579" mass="63305">MQGAAMRRPTPRQADAVPDRHDIGRLRLAVAIPTYRRLESLEKLLGVLAERVSELSDRFEVSVIVVDNDSDASARDIVTQGSWGVPVHYAHEPTPGIAAARSRLLAEASEHGLLVFIDDDEWPTPGWLTELVHMWEKTGATAVMGRVETILPKDVDPWVRAVGIFERAKRLPGERLPAAATGNLLLDLNQVRHFNVDFDPTLGTSGGEDTLFTRTLVARGGTIVACPASVALDEPGLERATRSFTLRRARFHGVTQADIDLRLATSPGRRLFSRLRSTAKGSVWIALGSLRGLKSLVSQSLADSAWSARRIQRGLGLLHGAWGSPPGEYARGPKLSHAVRLSHLKSKVRSASPFFRSVVGVDVAKPVVVLTLDDGPDPHWTPLILDLLKSRGVSATFFVLLTRVRRHPELLARIVKEGHDVGLHGIDHRRITTLNRRDLAAQLNAGRRELEAAIGAPVRWYRPPYGAMTPTGWLVVRRAGLTPVLWAATALDGRDATMEERIGSAVCVRAGDIVLAHDSRAGHEDGADDPLISYIDRVALIEAILDAWAARNLTALSLEKAWIGGPPRRAMVMALKRRS</sequence>
<evidence type="ECO:0000259" key="1">
    <source>
        <dbReference type="PROSITE" id="PS51677"/>
    </source>
</evidence>
<dbReference type="CDD" id="cd00761">
    <property type="entry name" value="Glyco_tranf_GTA_type"/>
    <property type="match status" value="1"/>
</dbReference>
<comment type="caution">
    <text evidence="2">The sequence shown here is derived from an EMBL/GenBank/DDBJ whole genome shotgun (WGS) entry which is preliminary data.</text>
</comment>
<dbReference type="EMBL" id="REFW01000004">
    <property type="protein sequence ID" value="RMB58152.1"/>
    <property type="molecule type" value="Genomic_DNA"/>
</dbReference>
<protein>
    <submittedName>
        <fullName evidence="2">Glycosyltransferase</fullName>
    </submittedName>
</protein>
<evidence type="ECO:0000313" key="2">
    <source>
        <dbReference type="EMBL" id="RMB58152.1"/>
    </source>
</evidence>
<dbReference type="CDD" id="cd10959">
    <property type="entry name" value="CE4_NodB_like_3"/>
    <property type="match status" value="1"/>
</dbReference>
<dbReference type="InterPro" id="IPR001173">
    <property type="entry name" value="Glyco_trans_2-like"/>
</dbReference>
<dbReference type="Pfam" id="PF01522">
    <property type="entry name" value="Polysacc_deac_1"/>
    <property type="match status" value="1"/>
</dbReference>
<dbReference type="InterPro" id="IPR002509">
    <property type="entry name" value="NODB_dom"/>
</dbReference>
<gene>
    <name evidence="2" type="ORF">EAX62_13110</name>
</gene>
<dbReference type="SUPFAM" id="SSF53448">
    <property type="entry name" value="Nucleotide-diphospho-sugar transferases"/>
    <property type="match status" value="1"/>
</dbReference>
<organism evidence="2 3">
    <name type="scientific">Tessaracoccus antarcticus</name>
    <dbReference type="NCBI Taxonomy" id="2479848"/>
    <lineage>
        <taxon>Bacteria</taxon>
        <taxon>Bacillati</taxon>
        <taxon>Actinomycetota</taxon>
        <taxon>Actinomycetes</taxon>
        <taxon>Propionibacteriales</taxon>
        <taxon>Propionibacteriaceae</taxon>
        <taxon>Tessaracoccus</taxon>
    </lineage>
</organism>
<dbReference type="Gene3D" id="3.20.20.370">
    <property type="entry name" value="Glycoside hydrolase/deacetylase"/>
    <property type="match status" value="1"/>
</dbReference>
<proteinExistence type="predicted"/>
<dbReference type="Gene3D" id="3.90.550.10">
    <property type="entry name" value="Spore Coat Polysaccharide Biosynthesis Protein SpsA, Chain A"/>
    <property type="match status" value="1"/>
</dbReference>
<dbReference type="GO" id="GO:0016810">
    <property type="term" value="F:hydrolase activity, acting on carbon-nitrogen (but not peptide) bonds"/>
    <property type="evidence" value="ECO:0007669"/>
    <property type="project" value="InterPro"/>
</dbReference>
<dbReference type="Pfam" id="PF00535">
    <property type="entry name" value="Glycos_transf_2"/>
    <property type="match status" value="1"/>
</dbReference>
<reference evidence="2 3" key="1">
    <citation type="submission" date="2018-10" db="EMBL/GenBank/DDBJ databases">
        <title>Tessaracoccus antarcticuss sp. nov., isolated from sediment.</title>
        <authorList>
            <person name="Zhou L.Y."/>
            <person name="Du Z.J."/>
        </authorList>
    </citation>
    <scope>NUCLEOTIDE SEQUENCE [LARGE SCALE GENOMIC DNA]</scope>
    <source>
        <strain evidence="2 3">JDX10</strain>
    </source>
</reference>
<dbReference type="PROSITE" id="PS51677">
    <property type="entry name" value="NODB"/>
    <property type="match status" value="1"/>
</dbReference>
<dbReference type="PANTHER" id="PTHR10587:SF137">
    <property type="entry name" value="4-DEOXY-4-FORMAMIDO-L-ARABINOSE-PHOSPHOUNDECAPRENOL DEFORMYLASE ARND-RELATED"/>
    <property type="match status" value="1"/>
</dbReference>